<sequence>MKPKKIPMRMCVGCREMKEKRELIRIVRTPEGEVALDTTGKRSGRGAYVCRQAECLRRAIRQKQLERQLEITLTPEITDALTAEMERLSSEGETQP</sequence>
<dbReference type="Proteomes" id="UP000192328">
    <property type="component" value="Unassembled WGS sequence"/>
</dbReference>
<dbReference type="EMBL" id="FWXZ01000001">
    <property type="protein sequence ID" value="SMC37765.1"/>
    <property type="molecule type" value="Genomic_DNA"/>
</dbReference>
<evidence type="ECO:0000313" key="2">
    <source>
        <dbReference type="Proteomes" id="UP000192328"/>
    </source>
</evidence>
<organism evidence="1 2">
    <name type="scientific">Aristaeella lactis</name>
    <dbReference type="NCBI Taxonomy" id="3046383"/>
    <lineage>
        <taxon>Bacteria</taxon>
        <taxon>Bacillati</taxon>
        <taxon>Bacillota</taxon>
        <taxon>Clostridia</taxon>
        <taxon>Eubacteriales</taxon>
        <taxon>Aristaeellaceae</taxon>
        <taxon>Aristaeella</taxon>
    </lineage>
</organism>
<gene>
    <name evidence="1" type="ORF">SAMN06297397_0402</name>
</gene>
<comment type="caution">
    <text evidence="1">The sequence shown here is derived from an EMBL/GenBank/DDBJ whole genome shotgun (WGS) entry which is preliminary data.</text>
</comment>
<evidence type="ECO:0000313" key="1">
    <source>
        <dbReference type="EMBL" id="SMC37765.1"/>
    </source>
</evidence>
<keyword evidence="2" id="KW-1185">Reference proteome</keyword>
<reference evidence="1" key="1">
    <citation type="submission" date="2017-04" db="EMBL/GenBank/DDBJ databases">
        <authorList>
            <person name="Varghese N."/>
            <person name="Submissions S."/>
        </authorList>
    </citation>
    <scope>NUCLEOTIDE SEQUENCE</scope>
    <source>
        <strain evidence="1">WTE2008</strain>
    </source>
</reference>
<proteinExistence type="predicted"/>
<accession>A0AC61PI53</accession>
<protein>
    <submittedName>
        <fullName evidence="1">Uncharacterized protein</fullName>
    </submittedName>
</protein>
<name>A0AC61PI53_9FIRM</name>